<reference evidence="1" key="1">
    <citation type="submission" date="2014-02" db="EMBL/GenBank/DDBJ databases">
        <authorList>
            <person name="Genoscope - CEA"/>
        </authorList>
    </citation>
    <scope>NUCLEOTIDE SEQUENCE</scope>
    <source>
        <strain evidence="1">LS3</strain>
    </source>
</reference>
<proteinExistence type="predicted"/>
<accession>A0A060SZE4</accession>
<dbReference type="EMBL" id="HG937693">
    <property type="protein sequence ID" value="CDP34088.1"/>
    <property type="molecule type" value="Genomic_DNA"/>
</dbReference>
<dbReference type="AlphaFoldDB" id="A0A060SZE4"/>
<gene>
    <name evidence="1" type="ORF">GNLVRS02_ARAD1C04400g</name>
</gene>
<protein>
    <submittedName>
        <fullName evidence="1">ARAD1C04400p</fullName>
    </submittedName>
</protein>
<reference evidence="1" key="2">
    <citation type="submission" date="2014-06" db="EMBL/GenBank/DDBJ databases">
        <title>The complete genome of Blastobotrys (Arxula) adeninivorans LS3 - a yeast of biotechnological interest.</title>
        <authorList>
            <person name="Kunze G."/>
            <person name="Gaillardin C."/>
            <person name="Czernicka M."/>
            <person name="Durrens P."/>
            <person name="Martin T."/>
            <person name="Boer E."/>
            <person name="Gabaldon T."/>
            <person name="Cruz J."/>
            <person name="Talla E."/>
            <person name="Marck C."/>
            <person name="Goffeau A."/>
            <person name="Barbe V."/>
            <person name="Baret P."/>
            <person name="Baronian K."/>
            <person name="Beier S."/>
            <person name="Bleykasten C."/>
            <person name="Bode R."/>
            <person name="Casaregola S."/>
            <person name="Despons L."/>
            <person name="Fairhead C."/>
            <person name="Giersberg M."/>
            <person name="Gierski P."/>
            <person name="Hahnel U."/>
            <person name="Hartmann A."/>
            <person name="Jankowska D."/>
            <person name="Jubin C."/>
            <person name="Jung P."/>
            <person name="Lafontaine I."/>
            <person name="Leh-Louis V."/>
            <person name="Lemaire M."/>
            <person name="Marcet-Houben M."/>
            <person name="Mascher M."/>
            <person name="Morel G."/>
            <person name="Richard G.-F."/>
            <person name="Riechen J."/>
            <person name="Sacerdot C."/>
            <person name="Sarkar A."/>
            <person name="Savel G."/>
            <person name="Schacherer J."/>
            <person name="Sherman D."/>
            <person name="Straub M.-L."/>
            <person name="Stein N."/>
            <person name="Thierry A."/>
            <person name="Trautwein-Schult A."/>
            <person name="Westhof E."/>
            <person name="Worch S."/>
            <person name="Dujon B."/>
            <person name="Souciet J.-L."/>
            <person name="Wincker P."/>
            <person name="Scholz U."/>
            <person name="Neuveglise N."/>
        </authorList>
    </citation>
    <scope>NUCLEOTIDE SEQUENCE</scope>
    <source>
        <strain evidence="1">LS3</strain>
    </source>
</reference>
<name>A0A060SZE4_BLAAD</name>
<evidence type="ECO:0000313" key="1">
    <source>
        <dbReference type="EMBL" id="CDP34088.1"/>
    </source>
</evidence>
<organism evidence="1">
    <name type="scientific">Blastobotrys adeninivorans</name>
    <name type="common">Yeast</name>
    <name type="synonym">Arxula adeninivorans</name>
    <dbReference type="NCBI Taxonomy" id="409370"/>
    <lineage>
        <taxon>Eukaryota</taxon>
        <taxon>Fungi</taxon>
        <taxon>Dikarya</taxon>
        <taxon>Ascomycota</taxon>
        <taxon>Saccharomycotina</taxon>
        <taxon>Dipodascomycetes</taxon>
        <taxon>Dipodascales</taxon>
        <taxon>Trichomonascaceae</taxon>
        <taxon>Blastobotrys</taxon>
    </lineage>
</organism>
<sequence>MTKKGSLNRLATRVHSSFEEWAKGAVRQYDVPEAMGPREQRELLTKLKQTLSKDIPSNSSDNHPVNRHFTSIFAGLETIEKTRESKLLSMPEPARIKHIQRTTSGAAVLAMFDVLYYNGKLTKGEASAILWHPAVTNWRQLYKKITSPGSIVGWPLKTKQTFALEVANRLFKSGEKEEARQFIKETFNEIWKPLLRQPNGDTAILQTLLNALLALDPVLLRQEIGTMHLDTRTTPVVWQACCQFNRLDLAAKAVARTDKSTTLLRFLDALHNHHGQKDAVAFTGFLIRSKLHNYLSKGSVVSMVNFCAKLKNKGYSDLGDRLIQVIADDLHKIPANSRSISVSLALQKIAQLEGEQTDLAHPDESVHNLALASAKRR</sequence>